<feature type="compositionally biased region" description="Basic and acidic residues" evidence="1">
    <location>
        <begin position="41"/>
        <end position="57"/>
    </location>
</feature>
<keyword evidence="3" id="KW-1185">Reference proteome</keyword>
<evidence type="ECO:0000313" key="3">
    <source>
        <dbReference type="Proteomes" id="UP000325081"/>
    </source>
</evidence>
<comment type="caution">
    <text evidence="2">The sequence shown here is derived from an EMBL/GenBank/DDBJ whole genome shotgun (WGS) entry which is preliminary data.</text>
</comment>
<proteinExistence type="predicted"/>
<dbReference type="AlphaFoldDB" id="A0A5A7RGT6"/>
<protein>
    <submittedName>
        <fullName evidence="2">AT hook motif-containing protein</fullName>
    </submittedName>
</protein>
<sequence>MKGRGAERNNLDGDIVRGLQALLDLHNVLVKSFRMAREKVNQHEGCDYGEWKAEDTKTGTTSNPQSRSSDRNPDPPTDTNKEQDSPSDKGSDSLRLLTDIAENHVLWTLKGQSREHGKELELKKADSREIAQKTLKPRIKEPKEAE</sequence>
<feature type="compositionally biased region" description="Basic and acidic residues" evidence="1">
    <location>
        <begin position="112"/>
        <end position="131"/>
    </location>
</feature>
<evidence type="ECO:0000256" key="1">
    <source>
        <dbReference type="SAM" id="MobiDB-lite"/>
    </source>
</evidence>
<gene>
    <name evidence="2" type="ORF">STAS_34141</name>
</gene>
<name>A0A5A7RGT6_STRAF</name>
<dbReference type="Proteomes" id="UP000325081">
    <property type="component" value="Unassembled WGS sequence"/>
</dbReference>
<reference evidence="3" key="1">
    <citation type="journal article" date="2019" name="Curr. Biol.">
        <title>Genome Sequence of Striga asiatica Provides Insight into the Evolution of Plant Parasitism.</title>
        <authorList>
            <person name="Yoshida S."/>
            <person name="Kim S."/>
            <person name="Wafula E.K."/>
            <person name="Tanskanen J."/>
            <person name="Kim Y.M."/>
            <person name="Honaas L."/>
            <person name="Yang Z."/>
            <person name="Spallek T."/>
            <person name="Conn C.E."/>
            <person name="Ichihashi Y."/>
            <person name="Cheong K."/>
            <person name="Cui S."/>
            <person name="Der J.P."/>
            <person name="Gundlach H."/>
            <person name="Jiao Y."/>
            <person name="Hori C."/>
            <person name="Ishida J.K."/>
            <person name="Kasahara H."/>
            <person name="Kiba T."/>
            <person name="Kim M.S."/>
            <person name="Koo N."/>
            <person name="Laohavisit A."/>
            <person name="Lee Y.H."/>
            <person name="Lumba S."/>
            <person name="McCourt P."/>
            <person name="Mortimer J.C."/>
            <person name="Mutuku J.M."/>
            <person name="Nomura T."/>
            <person name="Sasaki-Sekimoto Y."/>
            <person name="Seto Y."/>
            <person name="Wang Y."/>
            <person name="Wakatake T."/>
            <person name="Sakakibara H."/>
            <person name="Demura T."/>
            <person name="Yamaguchi S."/>
            <person name="Yoneyama K."/>
            <person name="Manabe R.I."/>
            <person name="Nelson D.C."/>
            <person name="Schulman A.H."/>
            <person name="Timko M.P."/>
            <person name="dePamphilis C.W."/>
            <person name="Choi D."/>
            <person name="Shirasu K."/>
        </authorList>
    </citation>
    <scope>NUCLEOTIDE SEQUENCE [LARGE SCALE GENOMIC DNA]</scope>
    <source>
        <strain evidence="3">cv. UVA1</strain>
    </source>
</reference>
<feature type="region of interest" description="Disordered" evidence="1">
    <location>
        <begin position="41"/>
        <end position="146"/>
    </location>
</feature>
<feature type="compositionally biased region" description="Polar residues" evidence="1">
    <location>
        <begin position="58"/>
        <end position="67"/>
    </location>
</feature>
<dbReference type="EMBL" id="BKCP01012736">
    <property type="protein sequence ID" value="GER56412.1"/>
    <property type="molecule type" value="Genomic_DNA"/>
</dbReference>
<feature type="compositionally biased region" description="Basic and acidic residues" evidence="1">
    <location>
        <begin position="68"/>
        <end position="92"/>
    </location>
</feature>
<organism evidence="2 3">
    <name type="scientific">Striga asiatica</name>
    <name type="common">Asiatic witchweed</name>
    <name type="synonym">Buchnera asiatica</name>
    <dbReference type="NCBI Taxonomy" id="4170"/>
    <lineage>
        <taxon>Eukaryota</taxon>
        <taxon>Viridiplantae</taxon>
        <taxon>Streptophyta</taxon>
        <taxon>Embryophyta</taxon>
        <taxon>Tracheophyta</taxon>
        <taxon>Spermatophyta</taxon>
        <taxon>Magnoliopsida</taxon>
        <taxon>eudicotyledons</taxon>
        <taxon>Gunneridae</taxon>
        <taxon>Pentapetalae</taxon>
        <taxon>asterids</taxon>
        <taxon>lamiids</taxon>
        <taxon>Lamiales</taxon>
        <taxon>Orobanchaceae</taxon>
        <taxon>Buchnereae</taxon>
        <taxon>Striga</taxon>
    </lineage>
</organism>
<evidence type="ECO:0000313" key="2">
    <source>
        <dbReference type="EMBL" id="GER56412.1"/>
    </source>
</evidence>
<accession>A0A5A7RGT6</accession>